<feature type="domain" description="ABC transmembrane type-1" evidence="12">
    <location>
        <begin position="1019"/>
        <end position="1285"/>
    </location>
</feature>
<feature type="transmembrane region" description="Helical" evidence="10">
    <location>
        <begin position="610"/>
        <end position="634"/>
    </location>
</feature>
<feature type="transmembrane region" description="Helical" evidence="10">
    <location>
        <begin position="1015"/>
        <end position="1038"/>
    </location>
</feature>
<dbReference type="Pfam" id="PF00005">
    <property type="entry name" value="ABC_tran"/>
    <property type="match status" value="2"/>
</dbReference>
<dbReference type="FunFam" id="1.20.1560.10:FF:000013">
    <property type="entry name" value="ABC transporter C family member 2"/>
    <property type="match status" value="1"/>
</dbReference>
<dbReference type="PROSITE" id="PS50929">
    <property type="entry name" value="ABC_TM1F"/>
    <property type="match status" value="2"/>
</dbReference>
<evidence type="ECO:0000259" key="11">
    <source>
        <dbReference type="PROSITE" id="PS50893"/>
    </source>
</evidence>
<keyword evidence="5" id="KW-0547">Nucleotide-binding</keyword>
<feature type="transmembrane region" description="Helical" evidence="10">
    <location>
        <begin position="157"/>
        <end position="175"/>
    </location>
</feature>
<dbReference type="CDD" id="cd03250">
    <property type="entry name" value="ABCC_MRP_domain1"/>
    <property type="match status" value="1"/>
</dbReference>
<evidence type="ECO:0000313" key="14">
    <source>
        <dbReference type="Proteomes" id="UP000076871"/>
    </source>
</evidence>
<feature type="transmembrane region" description="Helical" evidence="10">
    <location>
        <begin position="195"/>
        <end position="215"/>
    </location>
</feature>
<accession>A0A165E5E0</accession>
<dbReference type="InParanoid" id="A0A165E5E0"/>
<dbReference type="CDD" id="cd18604">
    <property type="entry name" value="ABC_6TM_VMR1_D2_like"/>
    <property type="match status" value="1"/>
</dbReference>
<evidence type="ECO:0000256" key="7">
    <source>
        <dbReference type="ARBA" id="ARBA00022989"/>
    </source>
</evidence>
<evidence type="ECO:0000256" key="5">
    <source>
        <dbReference type="ARBA" id="ARBA00022741"/>
    </source>
</evidence>
<keyword evidence="2" id="KW-0813">Transport</keyword>
<feature type="transmembrane region" description="Helical" evidence="10">
    <location>
        <begin position="20"/>
        <end position="40"/>
    </location>
</feature>
<evidence type="ECO:0000313" key="13">
    <source>
        <dbReference type="EMBL" id="KZT06271.1"/>
    </source>
</evidence>
<organism evidence="13 14">
    <name type="scientific">Laetiporus sulphureus 93-53</name>
    <dbReference type="NCBI Taxonomy" id="1314785"/>
    <lineage>
        <taxon>Eukaryota</taxon>
        <taxon>Fungi</taxon>
        <taxon>Dikarya</taxon>
        <taxon>Basidiomycota</taxon>
        <taxon>Agaricomycotina</taxon>
        <taxon>Agaricomycetes</taxon>
        <taxon>Polyporales</taxon>
        <taxon>Laetiporus</taxon>
    </lineage>
</organism>
<dbReference type="STRING" id="1314785.A0A165E5E0"/>
<name>A0A165E5E0_9APHY</name>
<dbReference type="GeneID" id="63829627"/>
<keyword evidence="4" id="KW-0677">Repeat</keyword>
<dbReference type="RefSeq" id="XP_040764011.1">
    <property type="nucleotide sequence ID" value="XM_040912599.1"/>
</dbReference>
<gene>
    <name evidence="13" type="ORF">LAESUDRAFT_759460</name>
</gene>
<evidence type="ECO:0000256" key="8">
    <source>
        <dbReference type="ARBA" id="ARBA00023136"/>
    </source>
</evidence>
<feature type="transmembrane region" description="Helical" evidence="10">
    <location>
        <begin position="1191"/>
        <end position="1209"/>
    </location>
</feature>
<dbReference type="PANTHER" id="PTHR24223">
    <property type="entry name" value="ATP-BINDING CASSETTE SUB-FAMILY C"/>
    <property type="match status" value="1"/>
</dbReference>
<dbReference type="GO" id="GO:0016887">
    <property type="term" value="F:ATP hydrolysis activity"/>
    <property type="evidence" value="ECO:0007669"/>
    <property type="project" value="InterPro"/>
</dbReference>
<dbReference type="GO" id="GO:0016020">
    <property type="term" value="C:membrane"/>
    <property type="evidence" value="ECO:0007669"/>
    <property type="project" value="UniProtKB-SubCell"/>
</dbReference>
<dbReference type="PANTHER" id="PTHR24223:SF356">
    <property type="entry name" value="ATP-BINDING CASSETTE TRANSPORTER ABC4"/>
    <property type="match status" value="1"/>
</dbReference>
<feature type="transmembrane region" description="Helical" evidence="10">
    <location>
        <begin position="506"/>
        <end position="525"/>
    </location>
</feature>
<dbReference type="Pfam" id="PF00664">
    <property type="entry name" value="ABC_membrane"/>
    <property type="match status" value="2"/>
</dbReference>
<keyword evidence="6" id="KW-0067">ATP-binding</keyword>
<dbReference type="InterPro" id="IPR011527">
    <property type="entry name" value="ABC1_TM_dom"/>
</dbReference>
<evidence type="ECO:0000259" key="12">
    <source>
        <dbReference type="PROSITE" id="PS50929"/>
    </source>
</evidence>
<comment type="subcellular location">
    <subcellularLocation>
        <location evidence="1">Membrane</location>
        <topology evidence="1">Multi-pass membrane protein</topology>
    </subcellularLocation>
</comment>
<dbReference type="InterPro" id="IPR036640">
    <property type="entry name" value="ABC1_TM_sf"/>
</dbReference>
<sequence length="1578" mass="175156">MSNFIIAAKEQPRTIFLDTLVFPAYGAAVSVLVILVQVILRTSPARRLYASIPASDTTATQIENVENLSEQSSYAITRHIRQLGGPLIFAYRLARFLACLTLLSMTIFTVVDRAQHTRHVKHIAPAVWIQVALCGTYGYASFLALLSVATNAQLSKLATRHLALVLLLVWGVYVYRDIWPLATYSLTPVDAAEGGLLWAKFSVLSFAAVFVPLLVPRQYIPVDLTSPWKPTPEQTACLLSMMIYAWLDRTVWEAYKVPHLPIEKLPALADYDSATYLVRRSFEHLDPFQVKKKRHLFWSLMSVFRTEYCVLALMLTIQSFTQFASPIGINQLLRYLEHNGEGAFVRPWVWISWLFFGPVLGSVAVQWYIFNTTRMLTQATGIMTQLIFEHSLRIRVKAEVSETPASSAVNTAVGTPDNASIVEEQEHESPTGSSGEDETMFASTASVDTSSTQGKQKAKAASVSGDSKKNEEKPANADGTKGGNLVGKINNLVTTDLDNIIHGRDFLFIVVEIPIQLCLCVWFLYSILGWSAFTGMAVMVLMFPLPGYVAKIIQSIQQEKMKKTDARVQDVTETMNVIRMVKLFGWEPRVVEKILDKREEELSYQWKYRLYGMINAILNHVIPFITMIVTFMTYTVFMKRQLTASAVFSSMAVFDMLRQSMHMIFGLLPEIIRGKVSLDRVNDFLHNTELLDKFYQGSSESEIILSQNNAPNDVIGIRHSSFRWSNDEDGMSTPGTAPRNFILRIEDEVTFRRGHINLIVGPTGSGKTSLLMALLGEMHHIPSGPDSYFNLPREGGVAYAAQESWVQNETIRDNILFGAPYEEERYHKVIEQCGLKRDLTLFDAGDQTEVGEKGLTLSGGQKARITLARAVYSSAEILLLDDVLAALDVHTARWVIDKCFKGDLVRGRTVLLVTHNVAMVTPIAEFVVSLGTDGCILSHGTLSKALEKDKELSAEVEEENKEIEKKEQEIDQVEEEAGSKKSDGKLIVAEEVSVGHVSWAALKMFLFSLGGSHQFFFWFLCLATLLASELTETIQTWFLGFWARQYEEQDPSQVKVSFYLSVYALLLLGSSALYCIGYIFYIYGALRASRFIHSTLISSVLGTTLRWLDMTPTSRIITRCTQDIAAVDGPITDYFRAVLELSISMLTKLAAVVVMSPIFLIPGVLVAVVGGWCGQVYMKAQLSVKREMSNARAPVLGHFGAAIAGLTSIRAYDAQEMFRKESYSRINRWICIRIDTLGALFSAGLATYLVYGGIFTASNTGFSLNMAVGFSGMILWWVRVLNEFEVSGNSLERIEQYASIEQEPEPSEQGVPPAYWPSSGNLRVENLSARYSLDGPRVLHDISFEIKSGERVGIVGRTGSGKSSLTLSLLRCIITEGKVYYDGLATDTINLDALRSSITIIPQVPELLSGTLRQNLDPFDQHDDAVLNDALQAAGLFSLQSDTEEGRITLDSQISSGGGNLSVGQRQILALARAIVRQSKLLILDEATSAIDYATDTIIQSSLRRELDQGVTLLTIAHRLQTIMDADKIMVLDAGRVVEFGKPSELLKNEKGMLRALVDESGDKEALYAMAEGGSTSA</sequence>
<feature type="transmembrane region" description="Helical" evidence="10">
    <location>
        <begin position="1058"/>
        <end position="1083"/>
    </location>
</feature>
<feature type="transmembrane region" description="Helical" evidence="10">
    <location>
        <begin position="123"/>
        <end position="145"/>
    </location>
</feature>
<dbReference type="Proteomes" id="UP000076871">
    <property type="component" value="Unassembled WGS sequence"/>
</dbReference>
<dbReference type="CDD" id="cd03244">
    <property type="entry name" value="ABCC_MRP_domain2"/>
    <property type="match status" value="1"/>
</dbReference>
<reference evidence="13 14" key="1">
    <citation type="journal article" date="2016" name="Mol. Biol. Evol.">
        <title>Comparative Genomics of Early-Diverging Mushroom-Forming Fungi Provides Insights into the Origins of Lignocellulose Decay Capabilities.</title>
        <authorList>
            <person name="Nagy L.G."/>
            <person name="Riley R."/>
            <person name="Tritt A."/>
            <person name="Adam C."/>
            <person name="Daum C."/>
            <person name="Floudas D."/>
            <person name="Sun H."/>
            <person name="Yadav J.S."/>
            <person name="Pangilinan J."/>
            <person name="Larsson K.H."/>
            <person name="Matsuura K."/>
            <person name="Barry K."/>
            <person name="Labutti K."/>
            <person name="Kuo R."/>
            <person name="Ohm R.A."/>
            <person name="Bhattacharya S.S."/>
            <person name="Shirouzu T."/>
            <person name="Yoshinaga Y."/>
            <person name="Martin F.M."/>
            <person name="Grigoriev I.V."/>
            <person name="Hibbett D.S."/>
        </authorList>
    </citation>
    <scope>NUCLEOTIDE SEQUENCE [LARGE SCALE GENOMIC DNA]</scope>
    <source>
        <strain evidence="13 14">93-53</strain>
    </source>
</reference>
<protein>
    <submittedName>
        <fullName evidence="13">p-loop containing nucleoside triphosphate hydrolase protein</fullName>
    </submittedName>
</protein>
<dbReference type="SUPFAM" id="SSF90123">
    <property type="entry name" value="ABC transporter transmembrane region"/>
    <property type="match status" value="2"/>
</dbReference>
<feature type="domain" description="ABC transporter" evidence="11">
    <location>
        <begin position="717"/>
        <end position="958"/>
    </location>
</feature>
<dbReference type="GO" id="GO:0005524">
    <property type="term" value="F:ATP binding"/>
    <property type="evidence" value="ECO:0007669"/>
    <property type="project" value="UniProtKB-KW"/>
</dbReference>
<dbReference type="FunCoup" id="A0A165E5E0">
    <property type="interactions" value="37"/>
</dbReference>
<dbReference type="EMBL" id="KV427625">
    <property type="protein sequence ID" value="KZT06271.1"/>
    <property type="molecule type" value="Genomic_DNA"/>
</dbReference>
<dbReference type="Gene3D" id="1.20.1560.10">
    <property type="entry name" value="ABC transporter type 1, transmembrane domain"/>
    <property type="match status" value="2"/>
</dbReference>
<dbReference type="InterPro" id="IPR003439">
    <property type="entry name" value="ABC_transporter-like_ATP-bd"/>
</dbReference>
<dbReference type="SUPFAM" id="SSF52540">
    <property type="entry name" value="P-loop containing nucleoside triphosphate hydrolases"/>
    <property type="match status" value="2"/>
</dbReference>
<dbReference type="SMART" id="SM00382">
    <property type="entry name" value="AAA"/>
    <property type="match status" value="2"/>
</dbReference>
<keyword evidence="3 10" id="KW-0812">Transmembrane</keyword>
<keyword evidence="8 10" id="KW-0472">Membrane</keyword>
<dbReference type="InterPro" id="IPR003593">
    <property type="entry name" value="AAA+_ATPase"/>
</dbReference>
<dbReference type="OrthoDB" id="6500128at2759"/>
<feature type="region of interest" description="Disordered" evidence="9">
    <location>
        <begin position="405"/>
        <end position="481"/>
    </location>
</feature>
<evidence type="ECO:0000256" key="9">
    <source>
        <dbReference type="SAM" id="MobiDB-lite"/>
    </source>
</evidence>
<dbReference type="InterPro" id="IPR027417">
    <property type="entry name" value="P-loop_NTPase"/>
</dbReference>
<keyword evidence="7 10" id="KW-1133">Transmembrane helix</keyword>
<dbReference type="InterPro" id="IPR050173">
    <property type="entry name" value="ABC_transporter_C-like"/>
</dbReference>
<feature type="region of interest" description="Disordered" evidence="9">
    <location>
        <begin position="957"/>
        <end position="977"/>
    </location>
</feature>
<feature type="transmembrane region" description="Helical" evidence="10">
    <location>
        <begin position="1230"/>
        <end position="1254"/>
    </location>
</feature>
<dbReference type="GO" id="GO:0140359">
    <property type="term" value="F:ABC-type transporter activity"/>
    <property type="evidence" value="ECO:0007669"/>
    <property type="project" value="InterPro"/>
</dbReference>
<proteinExistence type="predicted"/>
<evidence type="ECO:0000256" key="3">
    <source>
        <dbReference type="ARBA" id="ARBA00022692"/>
    </source>
</evidence>
<feature type="transmembrane region" description="Helical" evidence="10">
    <location>
        <begin position="531"/>
        <end position="553"/>
    </location>
</feature>
<dbReference type="Gene3D" id="3.40.50.300">
    <property type="entry name" value="P-loop containing nucleotide triphosphate hydrolases"/>
    <property type="match status" value="2"/>
</dbReference>
<feature type="transmembrane region" description="Helical" evidence="10">
    <location>
        <begin position="349"/>
        <end position="370"/>
    </location>
</feature>
<dbReference type="CDD" id="cd18596">
    <property type="entry name" value="ABC_6TM_VMR1_D1_like"/>
    <property type="match status" value="1"/>
</dbReference>
<evidence type="ECO:0000256" key="6">
    <source>
        <dbReference type="ARBA" id="ARBA00022840"/>
    </source>
</evidence>
<dbReference type="PROSITE" id="PS00211">
    <property type="entry name" value="ABC_TRANSPORTER_1"/>
    <property type="match status" value="1"/>
</dbReference>
<evidence type="ECO:0000256" key="10">
    <source>
        <dbReference type="SAM" id="Phobius"/>
    </source>
</evidence>
<evidence type="ECO:0000256" key="2">
    <source>
        <dbReference type="ARBA" id="ARBA00022448"/>
    </source>
</evidence>
<evidence type="ECO:0000256" key="1">
    <source>
        <dbReference type="ARBA" id="ARBA00004141"/>
    </source>
</evidence>
<feature type="transmembrane region" description="Helical" evidence="10">
    <location>
        <begin position="1260"/>
        <end position="1278"/>
    </location>
</feature>
<feature type="domain" description="ABC transporter" evidence="11">
    <location>
        <begin position="1322"/>
        <end position="1559"/>
    </location>
</feature>
<dbReference type="InterPro" id="IPR017871">
    <property type="entry name" value="ABC_transporter-like_CS"/>
</dbReference>
<feature type="transmembrane region" description="Helical" evidence="10">
    <location>
        <begin position="1149"/>
        <end position="1171"/>
    </location>
</feature>
<feature type="transmembrane region" description="Helical" evidence="10">
    <location>
        <begin position="89"/>
        <end position="111"/>
    </location>
</feature>
<dbReference type="PROSITE" id="PS50893">
    <property type="entry name" value="ABC_TRANSPORTER_2"/>
    <property type="match status" value="2"/>
</dbReference>
<evidence type="ECO:0000256" key="4">
    <source>
        <dbReference type="ARBA" id="ARBA00022737"/>
    </source>
</evidence>
<keyword evidence="13" id="KW-0378">Hydrolase</keyword>
<feature type="compositionally biased region" description="Basic and acidic residues" evidence="9">
    <location>
        <begin position="466"/>
        <end position="475"/>
    </location>
</feature>
<feature type="domain" description="ABC transmembrane type-1" evidence="12">
    <location>
        <begin position="310"/>
        <end position="673"/>
    </location>
</feature>
<keyword evidence="14" id="KW-1185">Reference proteome</keyword>
<feature type="compositionally biased region" description="Polar residues" evidence="9">
    <location>
        <begin position="441"/>
        <end position="455"/>
    </location>
</feature>
<dbReference type="FunFam" id="3.40.50.300:FF:000838">
    <property type="entry name" value="ABC multidrug transporter (Eurofung)"/>
    <property type="match status" value="1"/>
</dbReference>